<keyword evidence="7" id="KW-1185">Reference proteome</keyword>
<keyword evidence="3" id="KW-0732">Signal</keyword>
<dbReference type="KEGG" id="emx:FKV68_30550"/>
<evidence type="ECO:0000256" key="3">
    <source>
        <dbReference type="ARBA" id="ARBA00022729"/>
    </source>
</evidence>
<dbReference type="InterPro" id="IPR001563">
    <property type="entry name" value="Peptidase_S10"/>
</dbReference>
<keyword evidence="6" id="KW-0614">Plasmid</keyword>
<dbReference type="InterPro" id="IPR018202">
    <property type="entry name" value="Ser_caboxypep_ser_AS"/>
</dbReference>
<evidence type="ECO:0000313" key="7">
    <source>
        <dbReference type="Proteomes" id="UP000510721"/>
    </source>
</evidence>
<reference evidence="6 7" key="1">
    <citation type="submission" date="2019-06" db="EMBL/GenBank/DDBJ databases">
        <title>Complete genome sequence of Ensifer mexicanus ITTG R7 isolated from nodules of Acacia angustissima (Mill.) Kuntze.</title>
        <authorList>
            <person name="Rincon-Rosales R."/>
            <person name="Rogel M.A."/>
            <person name="Guerrero G."/>
            <person name="Rincon-Molina C.I."/>
            <person name="Lopez-Lopez A."/>
            <person name="Martinez-Romero E."/>
        </authorList>
    </citation>
    <scope>NUCLEOTIDE SEQUENCE [LARGE SCALE GENOMIC DNA]</scope>
    <source>
        <strain evidence="6 7">ITTG R7</strain>
        <plasmid evidence="7">pemeittgr7c</plasmid>
    </source>
</reference>
<dbReference type="Pfam" id="PF00450">
    <property type="entry name" value="Peptidase_S10"/>
    <property type="match status" value="1"/>
</dbReference>
<geneLocation type="plasmid" evidence="7">
    <name>pemeittgr7c</name>
</geneLocation>
<evidence type="ECO:0000313" key="6">
    <source>
        <dbReference type="EMBL" id="QLL65646.1"/>
    </source>
</evidence>
<dbReference type="PANTHER" id="PTHR11802:SF3">
    <property type="entry name" value="RETINOID-INDUCIBLE SERINE CARBOXYPEPTIDASE"/>
    <property type="match status" value="1"/>
</dbReference>
<dbReference type="GO" id="GO:0006508">
    <property type="term" value="P:proteolysis"/>
    <property type="evidence" value="ECO:0007669"/>
    <property type="project" value="UniProtKB-KW"/>
</dbReference>
<gene>
    <name evidence="6" type="ORF">FKV68_30550</name>
</gene>
<dbReference type="EMBL" id="CP041241">
    <property type="protein sequence ID" value="QLL65646.1"/>
    <property type="molecule type" value="Genomic_DNA"/>
</dbReference>
<proteinExistence type="predicted"/>
<accession>A0A859QZ42</accession>
<organism evidence="6 7">
    <name type="scientific">Sinorhizobium mexicanum</name>
    <dbReference type="NCBI Taxonomy" id="375549"/>
    <lineage>
        <taxon>Bacteria</taxon>
        <taxon>Pseudomonadati</taxon>
        <taxon>Pseudomonadota</taxon>
        <taxon>Alphaproteobacteria</taxon>
        <taxon>Hyphomicrobiales</taxon>
        <taxon>Rhizobiaceae</taxon>
        <taxon>Sinorhizobium/Ensifer group</taxon>
        <taxon>Sinorhizobium</taxon>
    </lineage>
</organism>
<keyword evidence="5" id="KW-0325">Glycoprotein</keyword>
<dbReference type="SUPFAM" id="SSF53474">
    <property type="entry name" value="alpha/beta-Hydrolases"/>
    <property type="match status" value="1"/>
</dbReference>
<dbReference type="InterPro" id="IPR029058">
    <property type="entry name" value="AB_hydrolase_fold"/>
</dbReference>
<sequence length="504" mass="54521">MHALAKAIAAAFVLLAVVPDASHGEVVERPAPRGGVLSLLPPPRTSEHSIDIHGRTLRYQARAGTLSLLAGNADVTAEVFYVAYTLRPEQGQVPIPQRPITFVFNGGPGAAAAYLHLGAMGPRIVATGSNGAFLPSPQTVIDNPDTWLDITDLIFVDPVGTGYSREAPGQQSRSFWGINQDASSMGAFIRLYLAQTGRSRSPVFLAGESYGGYRAALLARTLQQDVGISPSGIVLVSPALEFALLRPDEFDIVHLALELPSLAAVRLQHEGVTGRDLQNRLADVERYALGDYIVALASGLESGGRLASERVAAITGVPLEVVQRNFARISTGLFTKEFARTRASVLSPYDGMIETGDIEPQSRAAGPDPVLDRSVSVLTSAFTAYVRDELGFRTDMSYRLLNDEVSRQWDYGTSASRQGYAGVMDDLQRARSLNPSMGVLIVNGYTDLVTPYMITRYLLNQISSLQDAKPIRAAVLEGGHMMYFRPDSRRALKEMAVDIYQPAQ</sequence>
<dbReference type="AlphaFoldDB" id="A0A859QZ42"/>
<dbReference type="RefSeq" id="WP_180942548.1">
    <property type="nucleotide sequence ID" value="NZ_CP041241.1"/>
</dbReference>
<keyword evidence="2" id="KW-0645">Protease</keyword>
<protein>
    <submittedName>
        <fullName evidence="6">Peptidase S10</fullName>
    </submittedName>
</protein>
<dbReference type="Proteomes" id="UP000510721">
    <property type="component" value="Plasmid pEmeITTGR7c"/>
</dbReference>
<evidence type="ECO:0000256" key="4">
    <source>
        <dbReference type="ARBA" id="ARBA00022801"/>
    </source>
</evidence>
<keyword evidence="4" id="KW-0378">Hydrolase</keyword>
<evidence type="ECO:0000256" key="5">
    <source>
        <dbReference type="ARBA" id="ARBA00023180"/>
    </source>
</evidence>
<keyword evidence="1" id="KW-0121">Carboxypeptidase</keyword>
<dbReference type="GO" id="GO:0004185">
    <property type="term" value="F:serine-type carboxypeptidase activity"/>
    <property type="evidence" value="ECO:0007669"/>
    <property type="project" value="InterPro"/>
</dbReference>
<dbReference type="PROSITE" id="PS00131">
    <property type="entry name" value="CARBOXYPEPT_SER_SER"/>
    <property type="match status" value="1"/>
</dbReference>
<dbReference type="PANTHER" id="PTHR11802">
    <property type="entry name" value="SERINE PROTEASE FAMILY S10 SERINE CARBOXYPEPTIDASE"/>
    <property type="match status" value="1"/>
</dbReference>
<evidence type="ECO:0000256" key="2">
    <source>
        <dbReference type="ARBA" id="ARBA00022670"/>
    </source>
</evidence>
<evidence type="ECO:0000256" key="1">
    <source>
        <dbReference type="ARBA" id="ARBA00022645"/>
    </source>
</evidence>
<dbReference type="Gene3D" id="3.40.50.1820">
    <property type="entry name" value="alpha/beta hydrolase"/>
    <property type="match status" value="1"/>
</dbReference>
<name>A0A859QZ42_9HYPH</name>